<keyword evidence="3" id="KW-1185">Reference proteome</keyword>
<feature type="region of interest" description="Disordered" evidence="1">
    <location>
        <begin position="80"/>
        <end position="116"/>
    </location>
</feature>
<name>A0A4Z2GAY2_9TELE</name>
<reference evidence="2 3" key="1">
    <citation type="submission" date="2019-03" db="EMBL/GenBank/DDBJ databases">
        <title>First draft genome of Liparis tanakae, snailfish: a comprehensive survey of snailfish specific genes.</title>
        <authorList>
            <person name="Kim W."/>
            <person name="Song I."/>
            <person name="Jeong J.-H."/>
            <person name="Kim D."/>
            <person name="Kim S."/>
            <person name="Ryu S."/>
            <person name="Song J.Y."/>
            <person name="Lee S.K."/>
        </authorList>
    </citation>
    <scope>NUCLEOTIDE SEQUENCE [LARGE SCALE GENOMIC DNA]</scope>
    <source>
        <tissue evidence="2">Muscle</tissue>
    </source>
</reference>
<evidence type="ECO:0000256" key="1">
    <source>
        <dbReference type="SAM" id="MobiDB-lite"/>
    </source>
</evidence>
<protein>
    <submittedName>
        <fullName evidence="2">Uncharacterized protein</fullName>
    </submittedName>
</protein>
<gene>
    <name evidence="2" type="ORF">EYF80_039078</name>
</gene>
<sequence>MEAERCRGGGLWCGGIEEVRCRRRYRDHIRTHLFARQCLCIRGQRSSSGSDTLICGVHESPIAHAASGIDPFAMATASEGKGNVHYGAGRKNPVRKMDAESWQEVKNAEKGLRQLG</sequence>
<dbReference type="EMBL" id="SRLO01000607">
    <property type="protein sequence ID" value="TNN50757.1"/>
    <property type="molecule type" value="Genomic_DNA"/>
</dbReference>
<feature type="compositionally biased region" description="Basic and acidic residues" evidence="1">
    <location>
        <begin position="106"/>
        <end position="116"/>
    </location>
</feature>
<dbReference type="Proteomes" id="UP000314294">
    <property type="component" value="Unassembled WGS sequence"/>
</dbReference>
<organism evidence="2 3">
    <name type="scientific">Liparis tanakae</name>
    <name type="common">Tanaka's snailfish</name>
    <dbReference type="NCBI Taxonomy" id="230148"/>
    <lineage>
        <taxon>Eukaryota</taxon>
        <taxon>Metazoa</taxon>
        <taxon>Chordata</taxon>
        <taxon>Craniata</taxon>
        <taxon>Vertebrata</taxon>
        <taxon>Euteleostomi</taxon>
        <taxon>Actinopterygii</taxon>
        <taxon>Neopterygii</taxon>
        <taxon>Teleostei</taxon>
        <taxon>Neoteleostei</taxon>
        <taxon>Acanthomorphata</taxon>
        <taxon>Eupercaria</taxon>
        <taxon>Perciformes</taxon>
        <taxon>Cottioidei</taxon>
        <taxon>Cottales</taxon>
        <taxon>Liparidae</taxon>
        <taxon>Liparis</taxon>
    </lineage>
</organism>
<proteinExistence type="predicted"/>
<comment type="caution">
    <text evidence="2">The sequence shown here is derived from an EMBL/GenBank/DDBJ whole genome shotgun (WGS) entry which is preliminary data.</text>
</comment>
<evidence type="ECO:0000313" key="2">
    <source>
        <dbReference type="EMBL" id="TNN50757.1"/>
    </source>
</evidence>
<evidence type="ECO:0000313" key="3">
    <source>
        <dbReference type="Proteomes" id="UP000314294"/>
    </source>
</evidence>
<dbReference type="AlphaFoldDB" id="A0A4Z2GAY2"/>
<accession>A0A4Z2GAY2</accession>